<feature type="transmembrane region" description="Helical" evidence="2">
    <location>
        <begin position="20"/>
        <end position="39"/>
    </location>
</feature>
<name>A0A2S0KPT5_9FIRM</name>
<dbReference type="SUPFAM" id="SSF48452">
    <property type="entry name" value="TPR-like"/>
    <property type="match status" value="1"/>
</dbReference>
<feature type="coiled-coil region" evidence="1">
    <location>
        <begin position="221"/>
        <end position="297"/>
    </location>
</feature>
<evidence type="ECO:0000256" key="2">
    <source>
        <dbReference type="SAM" id="Phobius"/>
    </source>
</evidence>
<dbReference type="KEGG" id="fsa:C5Q98_07395"/>
<evidence type="ECO:0000313" key="4">
    <source>
        <dbReference type="Proteomes" id="UP000237947"/>
    </source>
</evidence>
<organism evidence="3 4">
    <name type="scientific">Fastidiosipila sanguinis</name>
    <dbReference type="NCBI Taxonomy" id="236753"/>
    <lineage>
        <taxon>Bacteria</taxon>
        <taxon>Bacillati</taxon>
        <taxon>Bacillota</taxon>
        <taxon>Clostridia</taxon>
        <taxon>Eubacteriales</taxon>
        <taxon>Oscillospiraceae</taxon>
        <taxon>Fastidiosipila</taxon>
    </lineage>
</organism>
<dbReference type="EMBL" id="CP027226">
    <property type="protein sequence ID" value="AVM43042.1"/>
    <property type="molecule type" value="Genomic_DNA"/>
</dbReference>
<keyword evidence="2" id="KW-1133">Transmembrane helix</keyword>
<keyword evidence="1" id="KW-0175">Coiled coil</keyword>
<dbReference type="AlphaFoldDB" id="A0A2S0KPT5"/>
<reference evidence="4" key="1">
    <citation type="submission" date="2018-02" db="EMBL/GenBank/DDBJ databases">
        <authorList>
            <person name="Holder M.E."/>
            <person name="Ajami N.J."/>
            <person name="Petrosino J.F."/>
        </authorList>
    </citation>
    <scope>NUCLEOTIDE SEQUENCE [LARGE SCALE GENOMIC DNA]</scope>
    <source>
        <strain evidence="4">CCUG 47711</strain>
    </source>
</reference>
<sequence>MKTIYSTNRAGKSKWTVKTFGQVTVLALLIIASMFLAGCSKSKDYLKEFNTALEENRLIDANKIFVKAKNDPESNANNEDYLAAVKPYLDKVISNYKSDAINYDLAMVELDNYLLGKEFSVVVSETVENYKKEISTVDTNAQLQANAETFSKVGDYLRSIRYYEEILKNDPENEQASQGKSAAATAYTNGVIAKTKQEINAGYPATAIVLIEQANEVVPENEELKNLRKQAEDKIKERKNAIQKVIIKNTIDSYLYNANFKQAEEFIASLKAKGLEVSEYETRLEESKKEYINAILNDAASLAGSLSGRWQENPYSQAIAKLDEGLAMFPNNQAMQDAKAKYESMIPTNLSKSIYDREGKVESGARGKDATGFDHSPSDFNRAVYVRPDASFKFDVDNNNVRILAIPQTDDENVYKGAQMEIKINGSTVYESKIFSDSTSELLFEYEVEPGATVEINVLQSGFASFFDKILGRNGVYFEMFGY</sequence>
<dbReference type="RefSeq" id="WP_106012989.1">
    <property type="nucleotide sequence ID" value="NZ_CP027226.1"/>
</dbReference>
<keyword evidence="4" id="KW-1185">Reference proteome</keyword>
<dbReference type="InterPro" id="IPR011990">
    <property type="entry name" value="TPR-like_helical_dom_sf"/>
</dbReference>
<protein>
    <submittedName>
        <fullName evidence="3">Uncharacterized protein</fullName>
    </submittedName>
</protein>
<evidence type="ECO:0000256" key="1">
    <source>
        <dbReference type="SAM" id="Coils"/>
    </source>
</evidence>
<accession>A0A2S0KPT5</accession>
<keyword evidence="2" id="KW-0472">Membrane</keyword>
<gene>
    <name evidence="3" type="ORF">C5Q98_07395</name>
</gene>
<evidence type="ECO:0000313" key="3">
    <source>
        <dbReference type="EMBL" id="AVM43042.1"/>
    </source>
</evidence>
<proteinExistence type="predicted"/>
<keyword evidence="2" id="KW-0812">Transmembrane</keyword>
<dbReference type="Proteomes" id="UP000237947">
    <property type="component" value="Chromosome"/>
</dbReference>